<sequence>MKKAEITTPSATNSLPYDRSPSRDLRRELWIWVPQDVGPYRNPCECFTSAVGIVLRGMTPSTLSLL</sequence>
<accession>A0A1S7U7L9</accession>
<name>A0A1S7U7L9_9HYPH</name>
<protein>
    <submittedName>
        <fullName evidence="2">Uncharacterized protein</fullName>
    </submittedName>
</protein>
<keyword evidence="3" id="KW-1185">Reference proteome</keyword>
<proteinExistence type="predicted"/>
<reference evidence="2" key="1">
    <citation type="submission" date="2016-01" db="EMBL/GenBank/DDBJ databases">
        <authorList>
            <person name="Regsiter A."/>
            <person name="william w."/>
        </authorList>
    </citation>
    <scope>NUCLEOTIDE SEQUENCE</scope>
    <source>
        <strain evidence="2">NCPPB 1641</strain>
    </source>
</reference>
<comment type="caution">
    <text evidence="2">The sequence shown here is derived from an EMBL/GenBank/DDBJ whole genome shotgun (WGS) entry which is preliminary data.</text>
</comment>
<dbReference type="Proteomes" id="UP000192140">
    <property type="component" value="Unassembled WGS sequence"/>
</dbReference>
<evidence type="ECO:0000256" key="1">
    <source>
        <dbReference type="SAM" id="MobiDB-lite"/>
    </source>
</evidence>
<dbReference type="AlphaFoldDB" id="A0A1S7U7L9"/>
<feature type="region of interest" description="Disordered" evidence="1">
    <location>
        <begin position="1"/>
        <end position="21"/>
    </location>
</feature>
<dbReference type="EMBL" id="FCNP01000049">
    <property type="protein sequence ID" value="CVI62916.1"/>
    <property type="molecule type" value="Genomic_DNA"/>
</dbReference>
<evidence type="ECO:0000313" key="2">
    <source>
        <dbReference type="EMBL" id="CVI62916.1"/>
    </source>
</evidence>
<organism evidence="2 3">
    <name type="scientific">Agrobacterium deltaense NCPPB 1641</name>
    <dbReference type="NCBI Taxonomy" id="1183425"/>
    <lineage>
        <taxon>Bacteria</taxon>
        <taxon>Pseudomonadati</taxon>
        <taxon>Pseudomonadota</taxon>
        <taxon>Alphaproteobacteria</taxon>
        <taxon>Hyphomicrobiales</taxon>
        <taxon>Rhizobiaceae</taxon>
        <taxon>Rhizobium/Agrobacterium group</taxon>
        <taxon>Agrobacterium</taxon>
    </lineage>
</organism>
<evidence type="ECO:0000313" key="3">
    <source>
        <dbReference type="Proteomes" id="UP000192140"/>
    </source>
</evidence>
<gene>
    <name evidence="2" type="ORF">AGR7A_pAt20019</name>
</gene>